<dbReference type="AlphaFoldDB" id="A0A2Z7BTW2"/>
<protein>
    <submittedName>
        <fullName evidence="2">Uncharacterized protein</fullName>
    </submittedName>
</protein>
<feature type="compositionally biased region" description="Basic residues" evidence="1">
    <location>
        <begin position="11"/>
        <end position="25"/>
    </location>
</feature>
<proteinExistence type="predicted"/>
<organism evidence="2 3">
    <name type="scientific">Dorcoceras hygrometricum</name>
    <dbReference type="NCBI Taxonomy" id="472368"/>
    <lineage>
        <taxon>Eukaryota</taxon>
        <taxon>Viridiplantae</taxon>
        <taxon>Streptophyta</taxon>
        <taxon>Embryophyta</taxon>
        <taxon>Tracheophyta</taxon>
        <taxon>Spermatophyta</taxon>
        <taxon>Magnoliopsida</taxon>
        <taxon>eudicotyledons</taxon>
        <taxon>Gunneridae</taxon>
        <taxon>Pentapetalae</taxon>
        <taxon>asterids</taxon>
        <taxon>lamiids</taxon>
        <taxon>Lamiales</taxon>
        <taxon>Gesneriaceae</taxon>
        <taxon>Didymocarpoideae</taxon>
        <taxon>Trichosporeae</taxon>
        <taxon>Loxocarpinae</taxon>
        <taxon>Dorcoceras</taxon>
    </lineage>
</organism>
<gene>
    <name evidence="2" type="ORF">F511_43793</name>
</gene>
<evidence type="ECO:0000313" key="3">
    <source>
        <dbReference type="Proteomes" id="UP000250235"/>
    </source>
</evidence>
<evidence type="ECO:0000313" key="2">
    <source>
        <dbReference type="EMBL" id="KZV38082.1"/>
    </source>
</evidence>
<reference evidence="2 3" key="1">
    <citation type="journal article" date="2015" name="Proc. Natl. Acad. Sci. U.S.A.">
        <title>The resurrection genome of Boea hygrometrica: A blueprint for survival of dehydration.</title>
        <authorList>
            <person name="Xiao L."/>
            <person name="Yang G."/>
            <person name="Zhang L."/>
            <person name="Yang X."/>
            <person name="Zhao S."/>
            <person name="Ji Z."/>
            <person name="Zhou Q."/>
            <person name="Hu M."/>
            <person name="Wang Y."/>
            <person name="Chen M."/>
            <person name="Xu Y."/>
            <person name="Jin H."/>
            <person name="Xiao X."/>
            <person name="Hu G."/>
            <person name="Bao F."/>
            <person name="Hu Y."/>
            <person name="Wan P."/>
            <person name="Li L."/>
            <person name="Deng X."/>
            <person name="Kuang T."/>
            <person name="Xiang C."/>
            <person name="Zhu J.K."/>
            <person name="Oliver M.J."/>
            <person name="He Y."/>
        </authorList>
    </citation>
    <scope>NUCLEOTIDE SEQUENCE [LARGE SCALE GENOMIC DNA]</scope>
    <source>
        <strain evidence="3">cv. XS01</strain>
    </source>
</reference>
<feature type="region of interest" description="Disordered" evidence="1">
    <location>
        <begin position="1"/>
        <end position="29"/>
    </location>
</feature>
<feature type="compositionally biased region" description="Basic and acidic residues" evidence="1">
    <location>
        <begin position="1"/>
        <end position="10"/>
    </location>
</feature>
<accession>A0A2Z7BTW2</accession>
<keyword evidence="3" id="KW-1185">Reference proteome</keyword>
<sequence length="254" mass="28660">MKKPEKAAAEKKKKKNKKKKNKKKEKVISIVVQKPVEARSQAAPATSMSGTSSDVDSCLLAKIKKGLEAQQSMTFAGKCIFDPMEIREINWAMHFLPKIDPTAKGKEIMDAFSWPTQWRTTMVVYTGDRDNNQANNKADSTQDGLQRSIISQLQVDVDTAKEITSLKDIVSTLGLNVERIKNDAFMAKHTNLQFKRQIDGLETSLVRHFADRQQQLEFEIAFVKSQLAEMVDCVKELRDAKKGEGTSSKNRRLL</sequence>
<dbReference type="Proteomes" id="UP000250235">
    <property type="component" value="Unassembled WGS sequence"/>
</dbReference>
<name>A0A2Z7BTW2_9LAMI</name>
<evidence type="ECO:0000256" key="1">
    <source>
        <dbReference type="SAM" id="MobiDB-lite"/>
    </source>
</evidence>
<dbReference type="EMBL" id="KV002279">
    <property type="protein sequence ID" value="KZV38082.1"/>
    <property type="molecule type" value="Genomic_DNA"/>
</dbReference>